<evidence type="ECO:0000313" key="2">
    <source>
        <dbReference type="Proteomes" id="UP000494218"/>
    </source>
</evidence>
<dbReference type="EMBL" id="CABVPW010000091">
    <property type="protein sequence ID" value="VWC52639.1"/>
    <property type="molecule type" value="Genomic_DNA"/>
</dbReference>
<accession>A0A6P2T924</accession>
<evidence type="ECO:0000313" key="1">
    <source>
        <dbReference type="EMBL" id="VWC52639.1"/>
    </source>
</evidence>
<reference evidence="1 2" key="1">
    <citation type="submission" date="2019-09" db="EMBL/GenBank/DDBJ databases">
        <authorList>
            <person name="Depoorter E."/>
        </authorList>
    </citation>
    <scope>NUCLEOTIDE SEQUENCE [LARGE SCALE GENOMIC DNA]</scope>
    <source>
        <strain evidence="1">LMG 23254</strain>
    </source>
</reference>
<dbReference type="Proteomes" id="UP000494218">
    <property type="component" value="Unassembled WGS sequence"/>
</dbReference>
<name>A0A6P2T924_BURL3</name>
<proteinExistence type="predicted"/>
<gene>
    <name evidence="1" type="ORF">BLA23254_08046</name>
</gene>
<sequence>MPMFLSDVSALSLQWEFGKETEEESEVELEHSAARFSADLIRWIDSHNPAEPTIDNGDGTLTVACACVNVNTGASFVEHSTIPATLKAARDWLGY</sequence>
<dbReference type="AlphaFoldDB" id="A0A6P2T924"/>
<organism evidence="1 2">
    <name type="scientific">Burkholderia lata (strain ATCC 17760 / DSM 23089 / LMG 22485 / NCIMB 9086 / R18194 / 383)</name>
    <dbReference type="NCBI Taxonomy" id="482957"/>
    <lineage>
        <taxon>Bacteria</taxon>
        <taxon>Pseudomonadati</taxon>
        <taxon>Pseudomonadota</taxon>
        <taxon>Betaproteobacteria</taxon>
        <taxon>Burkholderiales</taxon>
        <taxon>Burkholderiaceae</taxon>
        <taxon>Burkholderia</taxon>
        <taxon>Burkholderia cepacia complex</taxon>
    </lineage>
</organism>
<protein>
    <submittedName>
        <fullName evidence="1">Uncharacterized protein</fullName>
    </submittedName>
</protein>